<dbReference type="Proteomes" id="UP000826195">
    <property type="component" value="Unassembled WGS sequence"/>
</dbReference>
<accession>A0AAV7J2M8</accession>
<evidence type="ECO:0000313" key="2">
    <source>
        <dbReference type="EMBL" id="KAH0564036.1"/>
    </source>
</evidence>
<feature type="compositionally biased region" description="Polar residues" evidence="1">
    <location>
        <begin position="26"/>
        <end position="44"/>
    </location>
</feature>
<organism evidence="2 3">
    <name type="scientific">Cotesia glomerata</name>
    <name type="common">Lepidopteran parasitic wasp</name>
    <name type="synonym">Apanteles glomeratus</name>
    <dbReference type="NCBI Taxonomy" id="32391"/>
    <lineage>
        <taxon>Eukaryota</taxon>
        <taxon>Metazoa</taxon>
        <taxon>Ecdysozoa</taxon>
        <taxon>Arthropoda</taxon>
        <taxon>Hexapoda</taxon>
        <taxon>Insecta</taxon>
        <taxon>Pterygota</taxon>
        <taxon>Neoptera</taxon>
        <taxon>Endopterygota</taxon>
        <taxon>Hymenoptera</taxon>
        <taxon>Apocrita</taxon>
        <taxon>Ichneumonoidea</taxon>
        <taxon>Braconidae</taxon>
        <taxon>Microgastrinae</taxon>
        <taxon>Cotesia</taxon>
    </lineage>
</organism>
<proteinExistence type="predicted"/>
<comment type="caution">
    <text evidence="2">The sequence shown here is derived from an EMBL/GenBank/DDBJ whole genome shotgun (WGS) entry which is preliminary data.</text>
</comment>
<protein>
    <submittedName>
        <fullName evidence="2">Uncharacterized protein</fullName>
    </submittedName>
</protein>
<reference evidence="2 3" key="1">
    <citation type="journal article" date="2021" name="J. Hered.">
        <title>A chromosome-level genome assembly of the parasitoid wasp, Cotesia glomerata (Hymenoptera: Braconidae).</title>
        <authorList>
            <person name="Pinto B.J."/>
            <person name="Weis J.J."/>
            <person name="Gamble T."/>
            <person name="Ode P.J."/>
            <person name="Paul R."/>
            <person name="Zaspel J.M."/>
        </authorList>
    </citation>
    <scope>NUCLEOTIDE SEQUENCE [LARGE SCALE GENOMIC DNA]</scope>
    <source>
        <strain evidence="2">CgM1</strain>
    </source>
</reference>
<feature type="compositionally biased region" description="Polar residues" evidence="1">
    <location>
        <begin position="8"/>
        <end position="18"/>
    </location>
</feature>
<dbReference type="EMBL" id="JAHXZJ010000002">
    <property type="protein sequence ID" value="KAH0564036.1"/>
    <property type="molecule type" value="Genomic_DNA"/>
</dbReference>
<evidence type="ECO:0000313" key="3">
    <source>
        <dbReference type="Proteomes" id="UP000826195"/>
    </source>
</evidence>
<name>A0AAV7J2M8_COTGL</name>
<keyword evidence="3" id="KW-1185">Reference proteome</keyword>
<feature type="region of interest" description="Disordered" evidence="1">
    <location>
        <begin position="1"/>
        <end position="80"/>
    </location>
</feature>
<feature type="compositionally biased region" description="Polar residues" evidence="1">
    <location>
        <begin position="52"/>
        <end position="72"/>
    </location>
</feature>
<evidence type="ECO:0000256" key="1">
    <source>
        <dbReference type="SAM" id="MobiDB-lite"/>
    </source>
</evidence>
<gene>
    <name evidence="2" type="ORF">KQX54_008854</name>
</gene>
<dbReference type="AlphaFoldDB" id="A0AAV7J2M8"/>
<sequence>MSGLPKLKQTSGGQTGTKPKSKLARLTTSRFSPKKQQSVPSTSALEVLPNSLPITSSPKRSPRHNPSNNNFQEGKEAPTLGAKSVTFEQDLLSGEEMGLVYGPMSMFINHEEPVISFLEFESLYNLEKELTQSRKDPIAELDEKCILGSWFGTKQGVYTELPDPCRNVEWLRSQTSQKDKFDTPPSQVPSEGFSFAPGWAINAEHFYQWQQRGKSIQQMLVPRLVGHPKRMSELVRTIEKLVRAPPRNLVPETLVREPKEL</sequence>